<sequence>MKKLLLVSTIAIVLSGCSSTDSNSTASTSSENKPKKIKMKCEVSSMTGSKLKRKRCEDAAYAAQKRTEAKRLIRESIDNAADLSGR</sequence>
<evidence type="ECO:0000313" key="3">
    <source>
        <dbReference type="Proteomes" id="UP000307217"/>
    </source>
</evidence>
<evidence type="ECO:0008006" key="4">
    <source>
        <dbReference type="Google" id="ProtNLM"/>
    </source>
</evidence>
<gene>
    <name evidence="2" type="ORF">CWC19_07200</name>
</gene>
<comment type="caution">
    <text evidence="2">The sequence shown here is derived from an EMBL/GenBank/DDBJ whole genome shotgun (WGS) entry which is preliminary data.</text>
</comment>
<accession>A0A5S3VB51</accession>
<protein>
    <recommendedName>
        <fullName evidence="4">Lipoprotein</fullName>
    </recommendedName>
</protein>
<dbReference type="AlphaFoldDB" id="A0A5S3VB51"/>
<dbReference type="RefSeq" id="WP_138591239.1">
    <property type="nucleotide sequence ID" value="NZ_PNBX01000027.1"/>
</dbReference>
<reference evidence="2 3" key="1">
    <citation type="submission" date="2018-01" db="EMBL/GenBank/DDBJ databases">
        <authorList>
            <person name="Paulsen S."/>
            <person name="Gram L.K."/>
        </authorList>
    </citation>
    <scope>NUCLEOTIDE SEQUENCE [LARGE SCALE GENOMIC DNA]</scope>
    <source>
        <strain evidence="2 3">S3790</strain>
    </source>
</reference>
<dbReference type="Proteomes" id="UP000307217">
    <property type="component" value="Unassembled WGS sequence"/>
</dbReference>
<evidence type="ECO:0000313" key="2">
    <source>
        <dbReference type="EMBL" id="TMO68976.1"/>
    </source>
</evidence>
<organism evidence="2 3">
    <name type="scientific">Pseudoalteromonas aurantia</name>
    <dbReference type="NCBI Taxonomy" id="43654"/>
    <lineage>
        <taxon>Bacteria</taxon>
        <taxon>Pseudomonadati</taxon>
        <taxon>Pseudomonadota</taxon>
        <taxon>Gammaproteobacteria</taxon>
        <taxon>Alteromonadales</taxon>
        <taxon>Pseudoalteromonadaceae</taxon>
        <taxon>Pseudoalteromonas</taxon>
    </lineage>
</organism>
<name>A0A5S3VB51_9GAMM</name>
<feature type="compositionally biased region" description="Low complexity" evidence="1">
    <location>
        <begin position="17"/>
        <end position="30"/>
    </location>
</feature>
<feature type="region of interest" description="Disordered" evidence="1">
    <location>
        <begin position="17"/>
        <end position="36"/>
    </location>
</feature>
<reference evidence="3" key="2">
    <citation type="submission" date="2019-06" db="EMBL/GenBank/DDBJ databases">
        <title>Co-occurence of chitin degradation, pigmentation and bioactivity in marine Pseudoalteromonas.</title>
        <authorList>
            <person name="Sonnenschein E.C."/>
            <person name="Bech P.K."/>
        </authorList>
    </citation>
    <scope>NUCLEOTIDE SEQUENCE [LARGE SCALE GENOMIC DNA]</scope>
    <source>
        <strain evidence="3">S3790</strain>
    </source>
</reference>
<proteinExistence type="predicted"/>
<evidence type="ECO:0000256" key="1">
    <source>
        <dbReference type="SAM" id="MobiDB-lite"/>
    </source>
</evidence>
<dbReference type="PROSITE" id="PS51257">
    <property type="entry name" value="PROKAR_LIPOPROTEIN"/>
    <property type="match status" value="1"/>
</dbReference>
<dbReference type="OrthoDB" id="9994925at2"/>
<dbReference type="EMBL" id="PNBX01000027">
    <property type="protein sequence ID" value="TMO68976.1"/>
    <property type="molecule type" value="Genomic_DNA"/>
</dbReference>